<keyword evidence="6" id="KW-0411">Iron-sulfur</keyword>
<evidence type="ECO:0000256" key="2">
    <source>
        <dbReference type="ARBA" id="ARBA00022714"/>
    </source>
</evidence>
<keyword evidence="9" id="KW-0223">Dioxygenase</keyword>
<feature type="region of interest" description="Disordered" evidence="7">
    <location>
        <begin position="436"/>
        <end position="458"/>
    </location>
</feature>
<dbReference type="InterPro" id="IPR015879">
    <property type="entry name" value="Ring_hydroxy_dOase_asu_C_dom"/>
</dbReference>
<dbReference type="SUPFAM" id="SSF55961">
    <property type="entry name" value="Bet v1-like"/>
    <property type="match status" value="1"/>
</dbReference>
<dbReference type="PROSITE" id="PS51296">
    <property type="entry name" value="RIESKE"/>
    <property type="match status" value="1"/>
</dbReference>
<dbReference type="AlphaFoldDB" id="A0A3M8VYL6"/>
<dbReference type="GO" id="GO:0051213">
    <property type="term" value="F:dioxygenase activity"/>
    <property type="evidence" value="ECO:0007669"/>
    <property type="project" value="UniProtKB-KW"/>
</dbReference>
<dbReference type="GO" id="GO:0016705">
    <property type="term" value="F:oxidoreductase activity, acting on paired donors, with incorporation or reduction of molecular oxygen"/>
    <property type="evidence" value="ECO:0007669"/>
    <property type="project" value="UniProtKB-ARBA"/>
</dbReference>
<dbReference type="Gene3D" id="3.90.380.10">
    <property type="entry name" value="Naphthalene 1,2-dioxygenase Alpha Subunit, Chain A, domain 1"/>
    <property type="match status" value="1"/>
</dbReference>
<dbReference type="PANTHER" id="PTHR43756:SF1">
    <property type="entry name" value="3-PHENYLPROPIONATE_CINNAMIC ACID DIOXYGENASE SUBUNIT ALPHA"/>
    <property type="match status" value="1"/>
</dbReference>
<keyword evidence="3" id="KW-0479">Metal-binding</keyword>
<dbReference type="InterPro" id="IPR036922">
    <property type="entry name" value="Rieske_2Fe-2S_sf"/>
</dbReference>
<dbReference type="Gene3D" id="2.102.10.10">
    <property type="entry name" value="Rieske [2Fe-2S] iron-sulphur domain"/>
    <property type="match status" value="1"/>
</dbReference>
<keyword evidence="4" id="KW-0560">Oxidoreductase</keyword>
<evidence type="ECO:0000313" key="9">
    <source>
        <dbReference type="EMBL" id="RNG21619.1"/>
    </source>
</evidence>
<dbReference type="Pfam" id="PF00848">
    <property type="entry name" value="Ring_hydroxyl_A"/>
    <property type="match status" value="1"/>
</dbReference>
<name>A0A3M8VYL6_9ACTN</name>
<keyword evidence="5" id="KW-0408">Iron</keyword>
<evidence type="ECO:0000256" key="5">
    <source>
        <dbReference type="ARBA" id="ARBA00023004"/>
    </source>
</evidence>
<protein>
    <submittedName>
        <fullName evidence="9">Aromatic ring-hydroxylating dioxygenase subunit alpha</fullName>
    </submittedName>
</protein>
<comment type="caution">
    <text evidence="9">The sequence shown here is derived from an EMBL/GenBank/DDBJ whole genome shotgun (WGS) entry which is preliminary data.</text>
</comment>
<dbReference type="PRINTS" id="PR00090">
    <property type="entry name" value="RNGDIOXGNASE"/>
</dbReference>
<feature type="domain" description="Rieske" evidence="8">
    <location>
        <begin position="45"/>
        <end position="157"/>
    </location>
</feature>
<gene>
    <name evidence="9" type="ORF">EEJ42_22485</name>
</gene>
<dbReference type="SUPFAM" id="SSF50022">
    <property type="entry name" value="ISP domain"/>
    <property type="match status" value="1"/>
</dbReference>
<keyword evidence="10" id="KW-1185">Reference proteome</keyword>
<dbReference type="GO" id="GO:0005506">
    <property type="term" value="F:iron ion binding"/>
    <property type="evidence" value="ECO:0007669"/>
    <property type="project" value="InterPro"/>
</dbReference>
<dbReference type="InterPro" id="IPR001663">
    <property type="entry name" value="Rng_hydr_dOase-A"/>
</dbReference>
<evidence type="ECO:0000256" key="3">
    <source>
        <dbReference type="ARBA" id="ARBA00022723"/>
    </source>
</evidence>
<dbReference type="GO" id="GO:0004497">
    <property type="term" value="F:monooxygenase activity"/>
    <property type="evidence" value="ECO:0007669"/>
    <property type="project" value="UniProtKB-ARBA"/>
</dbReference>
<dbReference type="CDD" id="cd03469">
    <property type="entry name" value="Rieske_RO_Alpha_N"/>
    <property type="match status" value="1"/>
</dbReference>
<dbReference type="GO" id="GO:0051537">
    <property type="term" value="F:2 iron, 2 sulfur cluster binding"/>
    <property type="evidence" value="ECO:0007669"/>
    <property type="project" value="UniProtKB-KW"/>
</dbReference>
<evidence type="ECO:0000256" key="4">
    <source>
        <dbReference type="ARBA" id="ARBA00023002"/>
    </source>
</evidence>
<evidence type="ECO:0000256" key="7">
    <source>
        <dbReference type="SAM" id="MobiDB-lite"/>
    </source>
</evidence>
<organism evidence="9 10">
    <name type="scientific">Streptomyces botrytidirepellens</name>
    <dbReference type="NCBI Taxonomy" id="2486417"/>
    <lineage>
        <taxon>Bacteria</taxon>
        <taxon>Bacillati</taxon>
        <taxon>Actinomycetota</taxon>
        <taxon>Actinomycetes</taxon>
        <taxon>Kitasatosporales</taxon>
        <taxon>Streptomycetaceae</taxon>
        <taxon>Streptomyces</taxon>
    </lineage>
</organism>
<sequence>MTDLPSDLRETLALPGLKDGWIDRNIFHDPRIYDLELERIFKRCWLFLAHTSQLSDPGSYITTLMGRDNVIVVRDQDGQIRAYLNTCPHRGNLLVRPDRGSSNSFICPYHRWTFSLDGKLINMHEKEAFERSPGFDASQLGLRPVAQVATYKGLVFGTLDEEAPSLDEYFGGFTFLLDALLDNDPGGTEFLPGSVRSIIHCNWKEGPLNFVCDALHAQPTHVSGSRAMLPRQVPRLGAPDAKSYQARVNGHGWEWSEEYPLGNAATLNAPSVMEYLRQRQKQFEQRLGLDRAKMVAALSSANAFPHASFLPGVNSIRVWQPMGPHRTLLQTFVLVNRNAPKEVKRAWRTGNQLTFNVTGTFEPDDVANWEGVNVSHNGPASRSHPLYGGLAMGTRTTHPGFPKDLNLEVSAGQISDENFRGYLQRYSELMLSPTWPRAENRRSAAQAHDQSSSEKEGR</sequence>
<evidence type="ECO:0000259" key="8">
    <source>
        <dbReference type="PROSITE" id="PS51296"/>
    </source>
</evidence>
<keyword evidence="2" id="KW-0001">2Fe-2S</keyword>
<dbReference type="PANTHER" id="PTHR43756">
    <property type="entry name" value="CHOLINE MONOOXYGENASE, CHLOROPLASTIC"/>
    <property type="match status" value="1"/>
</dbReference>
<evidence type="ECO:0000256" key="6">
    <source>
        <dbReference type="ARBA" id="ARBA00023014"/>
    </source>
</evidence>
<accession>A0A3M8VYL6</accession>
<dbReference type="InterPro" id="IPR017941">
    <property type="entry name" value="Rieske_2Fe-2S"/>
</dbReference>
<comment type="similarity">
    <text evidence="1">Belongs to the bacterial ring-hydroxylating dioxygenase alpha subunit family.</text>
</comment>
<dbReference type="EMBL" id="RIBZ01000274">
    <property type="protein sequence ID" value="RNG21619.1"/>
    <property type="molecule type" value="Genomic_DNA"/>
</dbReference>
<dbReference type="RefSeq" id="WP_123102257.1">
    <property type="nucleotide sequence ID" value="NZ_RIBZ01000274.1"/>
</dbReference>
<dbReference type="Pfam" id="PF00355">
    <property type="entry name" value="Rieske"/>
    <property type="match status" value="1"/>
</dbReference>
<evidence type="ECO:0000313" key="10">
    <source>
        <dbReference type="Proteomes" id="UP000275401"/>
    </source>
</evidence>
<reference evidence="9 10" key="1">
    <citation type="submission" date="2018-11" db="EMBL/GenBank/DDBJ databases">
        <title>The Potential of Streptomyces as Biocontrol Agents against the Tomato grey mould, Botrytis cinerea (Gray mold) Frontiers in Microbiology.</title>
        <authorList>
            <person name="Li D."/>
        </authorList>
    </citation>
    <scope>NUCLEOTIDE SEQUENCE [LARGE SCALE GENOMIC DNA]</scope>
    <source>
        <strain evidence="9 10">NEAU-LD23</strain>
    </source>
</reference>
<dbReference type="Proteomes" id="UP000275401">
    <property type="component" value="Unassembled WGS sequence"/>
</dbReference>
<proteinExistence type="inferred from homology"/>
<evidence type="ECO:0000256" key="1">
    <source>
        <dbReference type="ARBA" id="ARBA00008751"/>
    </source>
</evidence>